<dbReference type="eggNOG" id="ENOG502RRJV">
    <property type="taxonomic scope" value="Eukaryota"/>
</dbReference>
<proteinExistence type="predicted"/>
<accession>A4RUD4</accession>
<dbReference type="Gene3D" id="3.40.50.720">
    <property type="entry name" value="NAD(P)-binding Rossmann-like Domain"/>
    <property type="match status" value="1"/>
</dbReference>
<protein>
    <recommendedName>
        <fullName evidence="1">NmrA-like domain-containing protein</fullName>
    </recommendedName>
</protein>
<sequence length="214" mass="23516">ILVTGATGRVGKEVVARLSAIPGFRVRAATRDKSAYAEALGAHETVVFDLEDKSTWPGAIRGATRLFSSTQDKHISQHMEFVKWLGNTPEVRDSLKHIVRVSCFGADTNTNSYDASIHECFIEAGFKEKLTSVRGNFYMNHLLKNELESIKTKGMFTSPLGDCKNSFVACNDMAEAAVRCFVEGPERHGDKFYDICGAQSTSMAEVAEILTKAL</sequence>
<gene>
    <name evidence="2" type="ORF">OSTLU_6338</name>
</gene>
<keyword evidence="3" id="KW-1185">Reference proteome</keyword>
<dbReference type="Gramene" id="ABO94945">
    <property type="protein sequence ID" value="ABO94945"/>
    <property type="gene ID" value="OSTLU_6338"/>
</dbReference>
<evidence type="ECO:0000313" key="2">
    <source>
        <dbReference type="EMBL" id="ABO94945.1"/>
    </source>
</evidence>
<feature type="non-terminal residue" evidence="2">
    <location>
        <position position="214"/>
    </location>
</feature>
<feature type="domain" description="NmrA-like" evidence="1">
    <location>
        <begin position="1"/>
        <end position="212"/>
    </location>
</feature>
<dbReference type="HOGENOM" id="CLU_1291904_0_0_1"/>
<dbReference type="EMBL" id="CP000583">
    <property type="protein sequence ID" value="ABO94945.1"/>
    <property type="molecule type" value="Genomic_DNA"/>
</dbReference>
<dbReference type="Proteomes" id="UP000001568">
    <property type="component" value="Chromosome 3"/>
</dbReference>
<reference evidence="2 3" key="1">
    <citation type="journal article" date="2007" name="Proc. Natl. Acad. Sci. U.S.A.">
        <title>The tiny eukaryote Ostreococcus provides genomic insights into the paradox of plankton speciation.</title>
        <authorList>
            <person name="Palenik B."/>
            <person name="Grimwood J."/>
            <person name="Aerts A."/>
            <person name="Rouze P."/>
            <person name="Salamov A."/>
            <person name="Putnam N."/>
            <person name="Dupont C."/>
            <person name="Jorgensen R."/>
            <person name="Derelle E."/>
            <person name="Rombauts S."/>
            <person name="Zhou K."/>
            <person name="Otillar R."/>
            <person name="Merchant S.S."/>
            <person name="Podell S."/>
            <person name="Gaasterland T."/>
            <person name="Napoli C."/>
            <person name="Gendler K."/>
            <person name="Manuell A."/>
            <person name="Tai V."/>
            <person name="Vallon O."/>
            <person name="Piganeau G."/>
            <person name="Jancek S."/>
            <person name="Heijde M."/>
            <person name="Jabbari K."/>
            <person name="Bowler C."/>
            <person name="Lohr M."/>
            <person name="Robbens S."/>
            <person name="Werner G."/>
            <person name="Dubchak I."/>
            <person name="Pazour G.J."/>
            <person name="Ren Q."/>
            <person name="Paulsen I."/>
            <person name="Delwiche C."/>
            <person name="Schmutz J."/>
            <person name="Rokhsar D."/>
            <person name="Van de Peer Y."/>
            <person name="Moreau H."/>
            <person name="Grigoriev I.V."/>
        </authorList>
    </citation>
    <scope>NUCLEOTIDE SEQUENCE [LARGE SCALE GENOMIC DNA]</scope>
    <source>
        <strain evidence="2 3">CCE9901</strain>
    </source>
</reference>
<dbReference type="PANTHER" id="PTHR43162">
    <property type="match status" value="1"/>
</dbReference>
<dbReference type="GeneID" id="5000852"/>
<dbReference type="InterPro" id="IPR036291">
    <property type="entry name" value="NAD(P)-bd_dom_sf"/>
</dbReference>
<dbReference type="STRING" id="436017.A4RUD4"/>
<evidence type="ECO:0000259" key="1">
    <source>
        <dbReference type="Pfam" id="PF05368"/>
    </source>
</evidence>
<dbReference type="InterPro" id="IPR051604">
    <property type="entry name" value="Ergot_Alk_Oxidoreductase"/>
</dbReference>
<dbReference type="PANTHER" id="PTHR43162:SF1">
    <property type="entry name" value="PRESTALK A DIFFERENTIATION PROTEIN A"/>
    <property type="match status" value="1"/>
</dbReference>
<dbReference type="KEGG" id="olu:OSTLU_6338"/>
<dbReference type="Pfam" id="PF05368">
    <property type="entry name" value="NmrA"/>
    <property type="match status" value="1"/>
</dbReference>
<dbReference type="SUPFAM" id="SSF51735">
    <property type="entry name" value="NAD(P)-binding Rossmann-fold domains"/>
    <property type="match status" value="1"/>
</dbReference>
<organism evidence="2 3">
    <name type="scientific">Ostreococcus lucimarinus (strain CCE9901)</name>
    <dbReference type="NCBI Taxonomy" id="436017"/>
    <lineage>
        <taxon>Eukaryota</taxon>
        <taxon>Viridiplantae</taxon>
        <taxon>Chlorophyta</taxon>
        <taxon>Mamiellophyceae</taxon>
        <taxon>Mamiellales</taxon>
        <taxon>Bathycoccaceae</taxon>
        <taxon>Ostreococcus</taxon>
    </lineage>
</organism>
<dbReference type="OMA" id="LMCERFL"/>
<evidence type="ECO:0000313" key="3">
    <source>
        <dbReference type="Proteomes" id="UP000001568"/>
    </source>
</evidence>
<dbReference type="InterPro" id="IPR008030">
    <property type="entry name" value="NmrA-like"/>
</dbReference>
<dbReference type="AlphaFoldDB" id="A4RUD4"/>
<dbReference type="RefSeq" id="XP_001416652.1">
    <property type="nucleotide sequence ID" value="XM_001416615.1"/>
</dbReference>
<dbReference type="OrthoDB" id="10254221at2759"/>
<feature type="non-terminal residue" evidence="2">
    <location>
        <position position="1"/>
    </location>
</feature>
<name>A4RUD4_OSTLU</name>